<dbReference type="eggNOG" id="ENOG503392I">
    <property type="taxonomic scope" value="Bacteria"/>
</dbReference>
<name>B4SEI8_PELPB</name>
<reference evidence="1 2" key="1">
    <citation type="submission" date="2008-06" db="EMBL/GenBank/DDBJ databases">
        <title>Complete sequence of Pelodictyon phaeoclathratiforme BU-1.</title>
        <authorList>
            <consortium name="US DOE Joint Genome Institute"/>
            <person name="Lucas S."/>
            <person name="Copeland A."/>
            <person name="Lapidus A."/>
            <person name="Glavina del Rio T."/>
            <person name="Dalin E."/>
            <person name="Tice H."/>
            <person name="Bruce D."/>
            <person name="Goodwin L."/>
            <person name="Pitluck S."/>
            <person name="Schmutz J."/>
            <person name="Larimer F."/>
            <person name="Land M."/>
            <person name="Hauser L."/>
            <person name="Kyrpides N."/>
            <person name="Mikhailova N."/>
            <person name="Liu Z."/>
            <person name="Li T."/>
            <person name="Zhao F."/>
            <person name="Overmann J."/>
            <person name="Bryant D.A."/>
            <person name="Richardson P."/>
        </authorList>
    </citation>
    <scope>NUCLEOTIDE SEQUENCE [LARGE SCALE GENOMIC DNA]</scope>
    <source>
        <strain evidence="2">DSM 5477 / BU-1</strain>
    </source>
</reference>
<accession>B4SEI8</accession>
<organism evidence="1 2">
    <name type="scientific">Pelodictyon phaeoclathratiforme (strain DSM 5477 / BU-1)</name>
    <dbReference type="NCBI Taxonomy" id="324925"/>
    <lineage>
        <taxon>Bacteria</taxon>
        <taxon>Pseudomonadati</taxon>
        <taxon>Chlorobiota</taxon>
        <taxon>Chlorobiia</taxon>
        <taxon>Chlorobiales</taxon>
        <taxon>Chlorobiaceae</taxon>
        <taxon>Chlorobium/Pelodictyon group</taxon>
        <taxon>Pelodictyon</taxon>
    </lineage>
</organism>
<dbReference type="RefSeq" id="WP_012507575.1">
    <property type="nucleotide sequence ID" value="NC_011060.1"/>
</dbReference>
<dbReference type="Proteomes" id="UP000002724">
    <property type="component" value="Chromosome"/>
</dbReference>
<dbReference type="KEGG" id="pph:Ppha_0788"/>
<dbReference type="EMBL" id="CP001110">
    <property type="protein sequence ID" value="ACF43080.1"/>
    <property type="molecule type" value="Genomic_DNA"/>
</dbReference>
<protein>
    <submittedName>
        <fullName evidence="1">Uncharacterized protein</fullName>
    </submittedName>
</protein>
<sequence length="159" mass="17833">MGTTDDYSTGRVLENIRKALHVFDSTEGSLSNNEQALRIQEKIQAFEPRILSFPEASDYIRKASTIALGERVCRVLHPGSVSTESVFLDELAEAMICSEQAMLASIEDAEQTLKQHSSHPLIISMVSGRYQEICASYTPDCVYWRAKKRGLHCLKHKNS</sequence>
<evidence type="ECO:0000313" key="2">
    <source>
        <dbReference type="Proteomes" id="UP000002724"/>
    </source>
</evidence>
<evidence type="ECO:0000313" key="1">
    <source>
        <dbReference type="EMBL" id="ACF43080.1"/>
    </source>
</evidence>
<gene>
    <name evidence="1" type="ordered locus">Ppha_0788</name>
</gene>
<proteinExistence type="predicted"/>
<dbReference type="OrthoDB" id="594999at2"/>
<dbReference type="HOGENOM" id="CLU_1659094_0_0_10"/>
<keyword evidence="2" id="KW-1185">Reference proteome</keyword>
<dbReference type="AlphaFoldDB" id="B4SEI8"/>